<dbReference type="PANTHER" id="PTHR34203:SF15">
    <property type="entry name" value="SLL1173 PROTEIN"/>
    <property type="match status" value="1"/>
</dbReference>
<name>A0A2T1F8T2_9CYAN</name>
<evidence type="ECO:0000259" key="1">
    <source>
        <dbReference type="Pfam" id="PF05050"/>
    </source>
</evidence>
<feature type="domain" description="Methyltransferase FkbM" evidence="1">
    <location>
        <begin position="349"/>
        <end position="509"/>
    </location>
</feature>
<dbReference type="Proteomes" id="UP000238937">
    <property type="component" value="Unassembled WGS sequence"/>
</dbReference>
<dbReference type="SUPFAM" id="SSF53335">
    <property type="entry name" value="S-adenosyl-L-methionine-dependent methyltransferases"/>
    <property type="match status" value="1"/>
</dbReference>
<evidence type="ECO:0000313" key="2">
    <source>
        <dbReference type="EMBL" id="PSB41407.1"/>
    </source>
</evidence>
<dbReference type="EMBL" id="PVWO01000630">
    <property type="protein sequence ID" value="PSB41407.1"/>
    <property type="molecule type" value="Genomic_DNA"/>
</dbReference>
<dbReference type="RefSeq" id="WP_106312534.1">
    <property type="nucleotide sequence ID" value="NZ_PVWO01000630.1"/>
</dbReference>
<keyword evidence="3" id="KW-1185">Reference proteome</keyword>
<reference evidence="2 3" key="1">
    <citation type="submission" date="2018-03" db="EMBL/GenBank/DDBJ databases">
        <title>The ancient ancestry and fast evolution of plastids.</title>
        <authorList>
            <person name="Moore K.R."/>
            <person name="Magnabosco C."/>
            <person name="Momper L."/>
            <person name="Gold D.A."/>
            <person name="Bosak T."/>
            <person name="Fournier G.P."/>
        </authorList>
    </citation>
    <scope>NUCLEOTIDE SEQUENCE [LARGE SCALE GENOMIC DNA]</scope>
    <source>
        <strain evidence="2 3">CCALA 037</strain>
    </source>
</reference>
<dbReference type="Pfam" id="PF05050">
    <property type="entry name" value="Methyltransf_21"/>
    <property type="match status" value="1"/>
</dbReference>
<dbReference type="OrthoDB" id="9784101at2"/>
<evidence type="ECO:0000313" key="3">
    <source>
        <dbReference type="Proteomes" id="UP000238937"/>
    </source>
</evidence>
<dbReference type="PANTHER" id="PTHR34203">
    <property type="entry name" value="METHYLTRANSFERASE, FKBM FAMILY PROTEIN"/>
    <property type="match status" value="1"/>
</dbReference>
<dbReference type="InterPro" id="IPR052514">
    <property type="entry name" value="SAM-dependent_MTase"/>
</dbReference>
<dbReference type="NCBIfam" id="TIGR01444">
    <property type="entry name" value="fkbM_fam"/>
    <property type="match status" value="1"/>
</dbReference>
<gene>
    <name evidence="2" type="ORF">C7B77_27440</name>
</gene>
<keyword evidence="2" id="KW-0489">Methyltransferase</keyword>
<accession>A0A2T1F8T2</accession>
<proteinExistence type="predicted"/>
<dbReference type="InterPro" id="IPR029063">
    <property type="entry name" value="SAM-dependent_MTases_sf"/>
</dbReference>
<keyword evidence="2" id="KW-0808">Transferase</keyword>
<sequence length="544" mass="60609">MIDFDPKISYLDYIKQNQVEIAETVSQALNQSLDNCQWEQPETALDWNNLAVAALVAAESCDNSLAHGLYAEIAFDAVQAGSELNQHPLCAAHLALLNCMLGNYSEAAQIAFSAFINNLQPTYTEAKISPGIVYIPRLTRAHITNGRNEQLQRILNTDNGYTQAMLMLTEVLCRTQISLDNHTGLRLLHLMNKLMPDLILANLRLGIYSIGNQELEGLVYLHQAAEIALDDPTILQSLYLAYLDLEQPEIAQHWQQIGGDYASQRLAKLPWQWTQLTIDSPWTYIPLISTTSPLENSSDASSGDREISLAVAASLQSPTTRCLLAEGDWFEREIEFWQQYLQPGMNAIDIGANIGIYTFSAASRVGVNGTVYAIEPFSTAVDSLHATCQHNQLENVRIFRNAISDRDGNARLVLQPNCEFNYIATTAENLTPDTDIEEIECMTLDTFIDRIGIDRLEIIKISTAGSNLAILQGGERTLTNFAPTIIYNSYTTAGIDLDAAQYLLDRDYELFRYQPYLQQLIPLANESDFTEVIKAIAIPKIVSS</sequence>
<dbReference type="InterPro" id="IPR006342">
    <property type="entry name" value="FkbM_mtfrase"/>
</dbReference>
<dbReference type="GO" id="GO:0032259">
    <property type="term" value="P:methylation"/>
    <property type="evidence" value="ECO:0007669"/>
    <property type="project" value="UniProtKB-KW"/>
</dbReference>
<comment type="caution">
    <text evidence="2">The sequence shown here is derived from an EMBL/GenBank/DDBJ whole genome shotgun (WGS) entry which is preliminary data.</text>
</comment>
<dbReference type="GO" id="GO:0008168">
    <property type="term" value="F:methyltransferase activity"/>
    <property type="evidence" value="ECO:0007669"/>
    <property type="project" value="UniProtKB-KW"/>
</dbReference>
<dbReference type="AlphaFoldDB" id="A0A2T1F8T2"/>
<dbReference type="Gene3D" id="3.40.50.150">
    <property type="entry name" value="Vaccinia Virus protein VP39"/>
    <property type="match status" value="1"/>
</dbReference>
<organism evidence="2 3">
    <name type="scientific">Chamaesiphon polymorphus CCALA 037</name>
    <dbReference type="NCBI Taxonomy" id="2107692"/>
    <lineage>
        <taxon>Bacteria</taxon>
        <taxon>Bacillati</taxon>
        <taxon>Cyanobacteriota</taxon>
        <taxon>Cyanophyceae</taxon>
        <taxon>Gomontiellales</taxon>
        <taxon>Chamaesiphonaceae</taxon>
        <taxon>Chamaesiphon</taxon>
    </lineage>
</organism>
<protein>
    <submittedName>
        <fullName evidence="2">FkbM family methyltransferase</fullName>
    </submittedName>
</protein>